<accession>A0A5B7ILB4</accession>
<evidence type="ECO:0000313" key="3">
    <source>
        <dbReference type="Proteomes" id="UP000324222"/>
    </source>
</evidence>
<feature type="region of interest" description="Disordered" evidence="1">
    <location>
        <begin position="1"/>
        <end position="27"/>
    </location>
</feature>
<comment type="caution">
    <text evidence="2">The sequence shown here is derived from an EMBL/GenBank/DDBJ whole genome shotgun (WGS) entry which is preliminary data.</text>
</comment>
<keyword evidence="3" id="KW-1185">Reference proteome</keyword>
<feature type="region of interest" description="Disordered" evidence="1">
    <location>
        <begin position="48"/>
        <end position="72"/>
    </location>
</feature>
<evidence type="ECO:0000313" key="2">
    <source>
        <dbReference type="EMBL" id="MPC83145.1"/>
    </source>
</evidence>
<gene>
    <name evidence="2" type="ORF">E2C01_077840</name>
</gene>
<dbReference type="Proteomes" id="UP000324222">
    <property type="component" value="Unassembled WGS sequence"/>
</dbReference>
<organism evidence="2 3">
    <name type="scientific">Portunus trituberculatus</name>
    <name type="common">Swimming crab</name>
    <name type="synonym">Neptunus trituberculatus</name>
    <dbReference type="NCBI Taxonomy" id="210409"/>
    <lineage>
        <taxon>Eukaryota</taxon>
        <taxon>Metazoa</taxon>
        <taxon>Ecdysozoa</taxon>
        <taxon>Arthropoda</taxon>
        <taxon>Crustacea</taxon>
        <taxon>Multicrustacea</taxon>
        <taxon>Malacostraca</taxon>
        <taxon>Eumalacostraca</taxon>
        <taxon>Eucarida</taxon>
        <taxon>Decapoda</taxon>
        <taxon>Pleocyemata</taxon>
        <taxon>Brachyura</taxon>
        <taxon>Eubrachyura</taxon>
        <taxon>Portunoidea</taxon>
        <taxon>Portunidae</taxon>
        <taxon>Portuninae</taxon>
        <taxon>Portunus</taxon>
    </lineage>
</organism>
<proteinExistence type="predicted"/>
<reference evidence="2 3" key="1">
    <citation type="submission" date="2019-05" db="EMBL/GenBank/DDBJ databases">
        <title>Another draft genome of Portunus trituberculatus and its Hox gene families provides insights of decapod evolution.</title>
        <authorList>
            <person name="Jeong J.-H."/>
            <person name="Song I."/>
            <person name="Kim S."/>
            <person name="Choi T."/>
            <person name="Kim D."/>
            <person name="Ryu S."/>
            <person name="Kim W."/>
        </authorList>
    </citation>
    <scope>NUCLEOTIDE SEQUENCE [LARGE SCALE GENOMIC DNA]</scope>
    <source>
        <tissue evidence="2">Muscle</tissue>
    </source>
</reference>
<feature type="compositionally biased region" description="Polar residues" evidence="1">
    <location>
        <begin position="63"/>
        <end position="72"/>
    </location>
</feature>
<sequence>MREAAAICQQTDRQTHRRARQASTHPPYISRCTNVTLIQFQVQCSCRPAQSQDSHHNHRHHQSTTTQPPSHC</sequence>
<dbReference type="EMBL" id="VSRR010061679">
    <property type="protein sequence ID" value="MPC83145.1"/>
    <property type="molecule type" value="Genomic_DNA"/>
</dbReference>
<evidence type="ECO:0000256" key="1">
    <source>
        <dbReference type="SAM" id="MobiDB-lite"/>
    </source>
</evidence>
<protein>
    <submittedName>
        <fullName evidence="2">Uncharacterized protein</fullName>
    </submittedName>
</protein>
<dbReference type="AlphaFoldDB" id="A0A5B7ILB4"/>
<name>A0A5B7ILB4_PORTR</name>